<evidence type="ECO:0000313" key="1">
    <source>
        <dbReference type="EMBL" id="CAI9973684.1"/>
    </source>
</evidence>
<reference evidence="2 3" key="2">
    <citation type="submission" date="2024-07" db="EMBL/GenBank/DDBJ databases">
        <authorList>
            <person name="Akdeniz Z."/>
        </authorList>
    </citation>
    <scope>NUCLEOTIDE SEQUENCE [LARGE SCALE GENOMIC DNA]</scope>
</reference>
<dbReference type="Proteomes" id="UP001642409">
    <property type="component" value="Unassembled WGS sequence"/>
</dbReference>
<sequence length="223" mass="24031">MKKIIKWTYCYPVINETINKCSSKAIQCSPGTTAVLDQSHDPICVKQAGEQCNSNDQCITNTCYPTSSGQKKCAVSKQCDANQVQIYVDKTNSTCMKEGGQDCAQNDGQCAYGCYLYLDNTYKCAAEYKSPCTQNQIGQMLSSDFKVECYLIPGQDCSNDAECSKKACYPVAGSSSNKCSPSATTCTQAGTIAGLDQSLNPICFKIIGEECTTLTASRTPATL</sequence>
<organism evidence="1">
    <name type="scientific">Hexamita inflata</name>
    <dbReference type="NCBI Taxonomy" id="28002"/>
    <lineage>
        <taxon>Eukaryota</taxon>
        <taxon>Metamonada</taxon>
        <taxon>Diplomonadida</taxon>
        <taxon>Hexamitidae</taxon>
        <taxon>Hexamitinae</taxon>
        <taxon>Hexamita</taxon>
    </lineage>
</organism>
<dbReference type="EMBL" id="CAXDID020000042">
    <property type="protein sequence ID" value="CAL6000882.1"/>
    <property type="molecule type" value="Genomic_DNA"/>
</dbReference>
<dbReference type="EMBL" id="CATOUU010001125">
    <property type="protein sequence ID" value="CAI9973684.1"/>
    <property type="molecule type" value="Genomic_DNA"/>
</dbReference>
<proteinExistence type="predicted"/>
<comment type="caution">
    <text evidence="1">The sequence shown here is derived from an EMBL/GenBank/DDBJ whole genome shotgun (WGS) entry which is preliminary data.</text>
</comment>
<accession>A0AA86RKH9</accession>
<evidence type="ECO:0000313" key="2">
    <source>
        <dbReference type="EMBL" id="CAL6000882.1"/>
    </source>
</evidence>
<protein>
    <submittedName>
        <fullName evidence="2">Hypothetical_protein</fullName>
    </submittedName>
</protein>
<dbReference type="AlphaFoldDB" id="A0AA86RKH9"/>
<name>A0AA86RKH9_9EUKA</name>
<keyword evidence="3" id="KW-1185">Reference proteome</keyword>
<reference evidence="1" key="1">
    <citation type="submission" date="2023-06" db="EMBL/GenBank/DDBJ databases">
        <authorList>
            <person name="Kurt Z."/>
        </authorList>
    </citation>
    <scope>NUCLEOTIDE SEQUENCE</scope>
</reference>
<gene>
    <name evidence="2" type="ORF">HINF_LOCUS17000</name>
    <name evidence="1" type="ORF">HINF_LOCUS61329</name>
</gene>
<evidence type="ECO:0000313" key="3">
    <source>
        <dbReference type="Proteomes" id="UP001642409"/>
    </source>
</evidence>